<dbReference type="eggNOG" id="COG4408">
    <property type="taxonomic scope" value="Bacteria"/>
</dbReference>
<evidence type="ECO:0000313" key="1">
    <source>
        <dbReference type="EMBL" id="EFP98439.1"/>
    </source>
</evidence>
<gene>
    <name evidence="1" type="ORF">VIBC2010_16039</name>
</gene>
<keyword evidence="2" id="KW-1185">Reference proteome</keyword>
<organism evidence="1 2">
    <name type="scientific">Vibrio caribbeanicus ATCC BAA-2122</name>
    <dbReference type="NCBI Taxonomy" id="796620"/>
    <lineage>
        <taxon>Bacteria</taxon>
        <taxon>Pseudomonadati</taxon>
        <taxon>Pseudomonadota</taxon>
        <taxon>Gammaproteobacteria</taxon>
        <taxon>Vibrionales</taxon>
        <taxon>Vibrionaceae</taxon>
        <taxon>Vibrio</taxon>
    </lineage>
</organism>
<comment type="caution">
    <text evidence="1">The sequence shown here is derived from an EMBL/GenBank/DDBJ whole genome shotgun (WGS) entry which is preliminary data.</text>
</comment>
<dbReference type="STRING" id="796620.VIBC2010_16039"/>
<dbReference type="RefSeq" id="WP_009599365.1">
    <property type="nucleotide sequence ID" value="NZ_AEIU01000003.1"/>
</dbReference>
<accession>E3BES2</accession>
<reference evidence="1 2" key="1">
    <citation type="journal article" date="2012" name="Int. J. Syst. Evol. Microbiol.">
        <title>Vibrio caribbeanicus sp. nov., isolated from the marine sponge Scleritoderma cyanea.</title>
        <authorList>
            <person name="Hoffmann M."/>
            <person name="Monday S.R."/>
            <person name="Allard M.W."/>
            <person name="Strain E.A."/>
            <person name="Whittaker P."/>
            <person name="Naum M."/>
            <person name="McCarthy P.J."/>
            <person name="Lopez J.V."/>
            <person name="Fischer M."/>
            <person name="Brown E.W."/>
        </authorList>
    </citation>
    <scope>NUCLEOTIDE SEQUENCE [LARGE SCALE GENOMIC DNA]</scope>
    <source>
        <strain evidence="1 2">ATCC BAA-2122</strain>
    </source>
</reference>
<evidence type="ECO:0008006" key="3">
    <source>
        <dbReference type="Google" id="ProtNLM"/>
    </source>
</evidence>
<dbReference type="AlphaFoldDB" id="E3BES2"/>
<dbReference type="Proteomes" id="UP000002943">
    <property type="component" value="Unassembled WGS sequence"/>
</dbReference>
<dbReference type="EMBL" id="AEIU01000003">
    <property type="protein sequence ID" value="EFP98439.1"/>
    <property type="molecule type" value="Genomic_DNA"/>
</dbReference>
<protein>
    <recommendedName>
        <fullName evidence="3">DUF2338 family protein</fullName>
    </recommendedName>
</protein>
<name>E3BES2_9VIBR</name>
<dbReference type="OrthoDB" id="3652431at2"/>
<dbReference type="Pfam" id="PF10100">
    <property type="entry name" value="Staph_opine_DH"/>
    <property type="match status" value="1"/>
</dbReference>
<dbReference type="InterPro" id="IPR016935">
    <property type="entry name" value="Opine_metallophore_DH"/>
</dbReference>
<sequence length="425" mass="48176">MENKLGHVLIVGAGPAAFQTAAILREHCSCLGLVSRRSVHWQARKDRLLNGETVNVQVAKPSLTELESCFSFDRVFDDINQIEGKWETLIFATPACALVTVLQALPEQTIAGAREVVLLSSWFGGHCIAKGFFVQQGLTPNIVVFSNYYAATKFCQGRESLSVVTKAVKKKIYTYVSKHENGFLSLFKLALNKCGVEILALDNGFSVEGRNITLYVHSAFFIQPFSLNHIFGDDGEKKFMYKLFPEGPITPASIETLVSLWRDISLLINEFEGEAFNLLKFLNDDNYPVRQESLSREQIDSFCECSKIEQEYRLYVRYSAILIDPFSSPDLQGRYFDFSAVPFIKGDLDKGDWPRIPSEDIQALYWLSALASYHKIHLPTVEKILNTFESWLADRQHPNRFLQSSHNQSTQSLKWLYPKLGVTNE</sequence>
<proteinExistence type="predicted"/>
<evidence type="ECO:0000313" key="2">
    <source>
        <dbReference type="Proteomes" id="UP000002943"/>
    </source>
</evidence>